<dbReference type="SMART" id="SM00827">
    <property type="entry name" value="PKS_AT"/>
    <property type="match status" value="1"/>
</dbReference>
<dbReference type="GO" id="GO:0005829">
    <property type="term" value="C:cytosol"/>
    <property type="evidence" value="ECO:0007669"/>
    <property type="project" value="TreeGrafter"/>
</dbReference>
<name>A0A2J7TKX3_METSI</name>
<reference evidence="2 3" key="1">
    <citation type="submission" date="2017-10" db="EMBL/GenBank/DDBJ databases">
        <title>Genome announcement of Methylocella silvestris TVC from permafrost.</title>
        <authorList>
            <person name="Wang J."/>
            <person name="Geng K."/>
            <person name="Ul-Haque F."/>
            <person name="Crombie A.T."/>
            <person name="Street L.E."/>
            <person name="Wookey P.A."/>
            <person name="Murrell J.C."/>
            <person name="Pratscher J."/>
        </authorList>
    </citation>
    <scope>NUCLEOTIDE SEQUENCE [LARGE SCALE GENOMIC DNA]</scope>
    <source>
        <strain evidence="2 3">TVC</strain>
    </source>
</reference>
<proteinExistence type="predicted"/>
<dbReference type="OrthoDB" id="9808564at2"/>
<dbReference type="PANTHER" id="PTHR42681:SF6">
    <property type="entry name" value="BLL0263 PROTEIN"/>
    <property type="match status" value="1"/>
</dbReference>
<dbReference type="InterPro" id="IPR050858">
    <property type="entry name" value="Mal-CoA-ACP_Trans/PKS_FabD"/>
</dbReference>
<protein>
    <submittedName>
        <fullName evidence="2">Malonate decarboxylase subunit epsilon</fullName>
    </submittedName>
</protein>
<dbReference type="InterPro" id="IPR001227">
    <property type="entry name" value="Ac_transferase_dom_sf"/>
</dbReference>
<evidence type="ECO:0000259" key="1">
    <source>
        <dbReference type="SMART" id="SM00827"/>
    </source>
</evidence>
<evidence type="ECO:0000313" key="3">
    <source>
        <dbReference type="Proteomes" id="UP000236286"/>
    </source>
</evidence>
<accession>A0A2J7TKX3</accession>
<sequence>MTLAILCSGQGTQHPDMFALTGDAPEAADIFAAATQALDGRDPRRFVKEASEAELHANVAGQILCVTQALAAFAILKDELIVAGARQLLAGYSIGELAAAGCAGLFSETTTIDLARRRALFMNEASGPDDGLAFVRGLAREPIDALCLRFEASVAIVNPGAMFVLGGTKEALRGLCAEALNLGAAKAGAIKVNVASHTPRLKQASARFAEALAATPANRPSAALRLVSGIDAAPVVSVPVALEKLSAQISQTIDWAGCLEACLEAGASAFIELGPGRALAAMAGDAFGAPARSLDDFRTLAGAKAWLANAAS</sequence>
<dbReference type="InterPro" id="IPR016035">
    <property type="entry name" value="Acyl_Trfase/lysoPLipase"/>
</dbReference>
<evidence type="ECO:0000313" key="2">
    <source>
        <dbReference type="EMBL" id="PNG27420.1"/>
    </source>
</evidence>
<dbReference type="Proteomes" id="UP000236286">
    <property type="component" value="Unassembled WGS sequence"/>
</dbReference>
<dbReference type="RefSeq" id="WP_102841729.1">
    <property type="nucleotide sequence ID" value="NZ_PDZR01000001.1"/>
</dbReference>
<dbReference type="EMBL" id="PDZR01000001">
    <property type="protein sequence ID" value="PNG27420.1"/>
    <property type="molecule type" value="Genomic_DNA"/>
</dbReference>
<dbReference type="GO" id="GO:0004314">
    <property type="term" value="F:[acyl-carrier-protein] S-malonyltransferase activity"/>
    <property type="evidence" value="ECO:0007669"/>
    <property type="project" value="TreeGrafter"/>
</dbReference>
<dbReference type="Gene3D" id="3.40.366.10">
    <property type="entry name" value="Malonyl-Coenzyme A Acyl Carrier Protein, domain 2"/>
    <property type="match status" value="1"/>
</dbReference>
<comment type="caution">
    <text evidence="2">The sequence shown here is derived from an EMBL/GenBank/DDBJ whole genome shotgun (WGS) entry which is preliminary data.</text>
</comment>
<organism evidence="2 3">
    <name type="scientific">Methylocella silvestris</name>
    <dbReference type="NCBI Taxonomy" id="199596"/>
    <lineage>
        <taxon>Bacteria</taxon>
        <taxon>Pseudomonadati</taxon>
        <taxon>Pseudomonadota</taxon>
        <taxon>Alphaproteobacteria</taxon>
        <taxon>Hyphomicrobiales</taxon>
        <taxon>Beijerinckiaceae</taxon>
        <taxon>Methylocella</taxon>
    </lineage>
</organism>
<dbReference type="Pfam" id="PF00698">
    <property type="entry name" value="Acyl_transf_1"/>
    <property type="match status" value="1"/>
</dbReference>
<dbReference type="GO" id="GO:0006633">
    <property type="term" value="P:fatty acid biosynthetic process"/>
    <property type="evidence" value="ECO:0007669"/>
    <property type="project" value="TreeGrafter"/>
</dbReference>
<dbReference type="InterPro" id="IPR014043">
    <property type="entry name" value="Acyl_transferase_dom"/>
</dbReference>
<dbReference type="AlphaFoldDB" id="A0A2J7TKX3"/>
<gene>
    <name evidence="2" type="ORF">CR492_00260</name>
</gene>
<dbReference type="SUPFAM" id="SSF52151">
    <property type="entry name" value="FabD/lysophospholipase-like"/>
    <property type="match status" value="1"/>
</dbReference>
<feature type="domain" description="Malonyl-CoA:ACP transacylase (MAT)" evidence="1">
    <location>
        <begin position="6"/>
        <end position="306"/>
    </location>
</feature>
<dbReference type="PANTHER" id="PTHR42681">
    <property type="entry name" value="MALONYL-COA-ACYL CARRIER PROTEIN TRANSACYLASE, MITOCHONDRIAL"/>
    <property type="match status" value="1"/>
</dbReference>
<dbReference type="Gene3D" id="3.30.70.250">
    <property type="entry name" value="Malonyl-CoA ACP transacylase, ACP-binding"/>
    <property type="match status" value="1"/>
</dbReference>